<accession>A0AAU9IQS9</accession>
<gene>
    <name evidence="1" type="ORF">BSTOLATCC_MIC20221</name>
</gene>
<reference evidence="1" key="1">
    <citation type="submission" date="2021-09" db="EMBL/GenBank/DDBJ databases">
        <authorList>
            <consortium name="AG Swart"/>
            <person name="Singh M."/>
            <person name="Singh A."/>
            <person name="Seah K."/>
            <person name="Emmerich C."/>
        </authorList>
    </citation>
    <scope>NUCLEOTIDE SEQUENCE</scope>
    <source>
        <strain evidence="1">ATCC30299</strain>
    </source>
</reference>
<evidence type="ECO:0000313" key="1">
    <source>
        <dbReference type="EMBL" id="CAG9317916.1"/>
    </source>
</evidence>
<name>A0AAU9IQS9_9CILI</name>
<keyword evidence="2" id="KW-1185">Reference proteome</keyword>
<protein>
    <submittedName>
        <fullName evidence="1">Uncharacterized protein</fullName>
    </submittedName>
</protein>
<dbReference type="Proteomes" id="UP001162131">
    <property type="component" value="Unassembled WGS sequence"/>
</dbReference>
<proteinExistence type="predicted"/>
<sequence length="157" mass="18143">MGEDNRRRRSCISVTKIMHVQRKSDSQHLALPKISNPRLRLGSLNSSLDCTEFSSPIQKSCAEGYIMLGQVPTIKEGIDRIIEECDNYDPISKTILMNEITKSEAEIKEVMKELKKLDLPDIRKKWKKKNPNEVCIKRKDMKKIIAGLRREIKLGYE</sequence>
<dbReference type="AlphaFoldDB" id="A0AAU9IQS9"/>
<comment type="caution">
    <text evidence="1">The sequence shown here is derived from an EMBL/GenBank/DDBJ whole genome shotgun (WGS) entry which is preliminary data.</text>
</comment>
<evidence type="ECO:0000313" key="2">
    <source>
        <dbReference type="Proteomes" id="UP001162131"/>
    </source>
</evidence>
<dbReference type="EMBL" id="CAJZBQ010000019">
    <property type="protein sequence ID" value="CAG9317916.1"/>
    <property type="molecule type" value="Genomic_DNA"/>
</dbReference>
<organism evidence="1 2">
    <name type="scientific">Blepharisma stoltei</name>
    <dbReference type="NCBI Taxonomy" id="1481888"/>
    <lineage>
        <taxon>Eukaryota</taxon>
        <taxon>Sar</taxon>
        <taxon>Alveolata</taxon>
        <taxon>Ciliophora</taxon>
        <taxon>Postciliodesmatophora</taxon>
        <taxon>Heterotrichea</taxon>
        <taxon>Heterotrichida</taxon>
        <taxon>Blepharismidae</taxon>
        <taxon>Blepharisma</taxon>
    </lineage>
</organism>